<keyword evidence="2 3" id="KW-0732">Signal</keyword>
<dbReference type="Proteomes" id="UP000092993">
    <property type="component" value="Unassembled WGS sequence"/>
</dbReference>
<evidence type="ECO:0000256" key="2">
    <source>
        <dbReference type="ARBA" id="ARBA00022729"/>
    </source>
</evidence>
<dbReference type="SUPFAM" id="SSF63707">
    <property type="entry name" value="Ganglioside M2 (gm2) activator"/>
    <property type="match status" value="1"/>
</dbReference>
<evidence type="ECO:0000313" key="5">
    <source>
        <dbReference type="EMBL" id="OBZ70733.1"/>
    </source>
</evidence>
<dbReference type="EMBL" id="LUGG01000013">
    <property type="protein sequence ID" value="OBZ70733.1"/>
    <property type="molecule type" value="Genomic_DNA"/>
</dbReference>
<gene>
    <name evidence="5" type="primary">NPC2_2</name>
    <name evidence="5" type="ORF">A0H81_09363</name>
</gene>
<accession>A0A1C7M199</accession>
<dbReference type="Pfam" id="PF02221">
    <property type="entry name" value="E1_DerP2_DerF2"/>
    <property type="match status" value="1"/>
</dbReference>
<dbReference type="SMART" id="SM00737">
    <property type="entry name" value="ML"/>
    <property type="match status" value="1"/>
</dbReference>
<evidence type="ECO:0000313" key="6">
    <source>
        <dbReference type="Proteomes" id="UP000092993"/>
    </source>
</evidence>
<dbReference type="Gene3D" id="2.70.220.10">
    <property type="entry name" value="Ganglioside GM2 activator"/>
    <property type="match status" value="1"/>
</dbReference>
<keyword evidence="1" id="KW-0813">Transport</keyword>
<evidence type="ECO:0000256" key="3">
    <source>
        <dbReference type="SAM" id="SignalP"/>
    </source>
</evidence>
<feature type="signal peptide" evidence="3">
    <location>
        <begin position="1"/>
        <end position="21"/>
    </location>
</feature>
<dbReference type="GO" id="GO:0015918">
    <property type="term" value="P:sterol transport"/>
    <property type="evidence" value="ECO:0007669"/>
    <property type="project" value="InterPro"/>
</dbReference>
<comment type="caution">
    <text evidence="5">The sequence shown here is derived from an EMBL/GenBank/DDBJ whole genome shotgun (WGS) entry which is preliminary data.</text>
</comment>
<dbReference type="AlphaFoldDB" id="A0A1C7M199"/>
<dbReference type="InterPro" id="IPR003172">
    <property type="entry name" value="ML_dom"/>
</dbReference>
<name>A0A1C7M199_GRIFR</name>
<dbReference type="OrthoDB" id="6409159at2759"/>
<dbReference type="PANTHER" id="PTHR11306">
    <property type="entry name" value="NIEMANN PICK TYPE C2 PROTEIN NPC2-RELATED"/>
    <property type="match status" value="1"/>
</dbReference>
<feature type="chain" id="PRO_5008888883" evidence="3">
    <location>
        <begin position="22"/>
        <end position="247"/>
    </location>
</feature>
<protein>
    <submittedName>
        <fullName evidence="5">Phosphatidylglycerol/phosphatidylinositol transfer protein</fullName>
    </submittedName>
</protein>
<organism evidence="5 6">
    <name type="scientific">Grifola frondosa</name>
    <name type="common">Maitake</name>
    <name type="synonym">Polyporus frondosus</name>
    <dbReference type="NCBI Taxonomy" id="5627"/>
    <lineage>
        <taxon>Eukaryota</taxon>
        <taxon>Fungi</taxon>
        <taxon>Dikarya</taxon>
        <taxon>Basidiomycota</taxon>
        <taxon>Agaricomycotina</taxon>
        <taxon>Agaricomycetes</taxon>
        <taxon>Polyporales</taxon>
        <taxon>Grifolaceae</taxon>
        <taxon>Grifola</taxon>
    </lineage>
</organism>
<proteinExistence type="predicted"/>
<dbReference type="GO" id="GO:0032934">
    <property type="term" value="F:sterol binding"/>
    <property type="evidence" value="ECO:0007669"/>
    <property type="project" value="InterPro"/>
</dbReference>
<reference evidence="5 6" key="1">
    <citation type="submission" date="2016-03" db="EMBL/GenBank/DDBJ databases">
        <title>Whole genome sequencing of Grifola frondosa 9006-11.</title>
        <authorList>
            <person name="Min B."/>
            <person name="Park H."/>
            <person name="Kim J.-G."/>
            <person name="Cho H."/>
            <person name="Oh Y.-L."/>
            <person name="Kong W.-S."/>
            <person name="Choi I.-G."/>
        </authorList>
    </citation>
    <scope>NUCLEOTIDE SEQUENCE [LARGE SCALE GENOMIC DNA]</scope>
    <source>
        <strain evidence="5 6">9006-11</strain>
    </source>
</reference>
<keyword evidence="6" id="KW-1185">Reference proteome</keyword>
<evidence type="ECO:0000259" key="4">
    <source>
        <dbReference type="SMART" id="SM00737"/>
    </source>
</evidence>
<dbReference type="InterPro" id="IPR036846">
    <property type="entry name" value="GM2-AP_sf"/>
</dbReference>
<dbReference type="PANTHER" id="PTHR11306:SF0">
    <property type="entry name" value="PHOSPHATIDYLGLYCEROL_PHOSPHATIDYLINOSITOL TRANSFER PROTEIN"/>
    <property type="match status" value="1"/>
</dbReference>
<feature type="domain" description="MD-2-related lipid-recognition" evidence="4">
    <location>
        <begin position="24"/>
        <end position="155"/>
    </location>
</feature>
<dbReference type="InterPro" id="IPR039670">
    <property type="entry name" value="NPC2-like"/>
</dbReference>
<sequence>MPGFAPLVLLATAFIVPRGQGFSWTDCGSNTDIIQVGSIAISPDPAVSGEDLAVTFSGTGAYVKVEFTFKGVLLDQRVIDVCAEALALNSSVQCPIEPGIYNITDVLSIPQDIPSRESPCPLGVPTSRSLPVQYTAHMRGYNADGAHIVCMDLNIPYVRDFVYPDQFSFTRGLDTDLVHIESTVISPNPPIPGEGLKVAITFVTKEVIEARDGAHADIVIKLGLVKQKRFDIYQEVYVFNSSFTLHP</sequence>
<evidence type="ECO:0000256" key="1">
    <source>
        <dbReference type="ARBA" id="ARBA00022448"/>
    </source>
</evidence>